<reference evidence="2" key="1">
    <citation type="submission" date="2023-06" db="EMBL/GenBank/DDBJ databases">
        <title>Cytophagales bacterium Strain LB-30, isolated from soil.</title>
        <authorList>
            <person name="Liu B."/>
        </authorList>
    </citation>
    <scope>NUCLEOTIDE SEQUENCE</scope>
    <source>
        <strain evidence="2">LB-30</strain>
    </source>
</reference>
<sequence length="256" mass="28259">MKTFLSVVSLFLFLFSTTKAQEAIGPIATDRPDQTESSSLVPKGYFQWETGFLYEHANSAEQNYSYNTSLLKYGLFDSFELRLIVEYNRSRVALTGSEIDDQGLAPIAIGSKIAITQENGWIPEIALLSHLTLPNTGLKAFQTNFLAPDFRFLISKTLTETLSIGLNLGASWDGQTPNATREYTLALANGFTERFGGFIEVYGFATEGSQPDHRLDGGFTYLIQNNMQLDISAGLGLSDISPEYFLSAGFSLRLPN</sequence>
<gene>
    <name evidence="2" type="ORF">QWY31_03355</name>
</gene>
<feature type="chain" id="PRO_5045251392" evidence="1">
    <location>
        <begin position="21"/>
        <end position="256"/>
    </location>
</feature>
<dbReference type="EMBL" id="JAUHJS010000002">
    <property type="protein sequence ID" value="MDN4164521.1"/>
    <property type="molecule type" value="Genomic_DNA"/>
</dbReference>
<protein>
    <submittedName>
        <fullName evidence="2">Transporter</fullName>
    </submittedName>
</protein>
<dbReference type="Proteomes" id="UP001168552">
    <property type="component" value="Unassembled WGS sequence"/>
</dbReference>
<feature type="signal peptide" evidence="1">
    <location>
        <begin position="1"/>
        <end position="20"/>
    </location>
</feature>
<accession>A0ABT8F247</accession>
<dbReference type="RefSeq" id="WP_320003050.1">
    <property type="nucleotide sequence ID" value="NZ_JAUHJS010000002.1"/>
</dbReference>
<keyword evidence="1" id="KW-0732">Signal</keyword>
<dbReference type="InterPro" id="IPR025737">
    <property type="entry name" value="FApF"/>
</dbReference>
<name>A0ABT8F247_9BACT</name>
<keyword evidence="3" id="KW-1185">Reference proteome</keyword>
<dbReference type="Pfam" id="PF13557">
    <property type="entry name" value="Phenol_MetA_deg"/>
    <property type="match status" value="1"/>
</dbReference>
<organism evidence="2 3">
    <name type="scientific">Shiella aurantiaca</name>
    <dbReference type="NCBI Taxonomy" id="3058365"/>
    <lineage>
        <taxon>Bacteria</taxon>
        <taxon>Pseudomonadati</taxon>
        <taxon>Bacteroidota</taxon>
        <taxon>Cytophagia</taxon>
        <taxon>Cytophagales</taxon>
        <taxon>Shiellaceae</taxon>
        <taxon>Shiella</taxon>
    </lineage>
</organism>
<evidence type="ECO:0000313" key="2">
    <source>
        <dbReference type="EMBL" id="MDN4164521.1"/>
    </source>
</evidence>
<proteinExistence type="predicted"/>
<comment type="caution">
    <text evidence="2">The sequence shown here is derived from an EMBL/GenBank/DDBJ whole genome shotgun (WGS) entry which is preliminary data.</text>
</comment>
<evidence type="ECO:0000256" key="1">
    <source>
        <dbReference type="SAM" id="SignalP"/>
    </source>
</evidence>
<evidence type="ECO:0000313" key="3">
    <source>
        <dbReference type="Proteomes" id="UP001168552"/>
    </source>
</evidence>